<dbReference type="SMART" id="SM00858">
    <property type="entry name" value="SAF"/>
    <property type="match status" value="1"/>
</dbReference>
<dbReference type="CDD" id="cd11614">
    <property type="entry name" value="SAF_CpaB_FlgA_like"/>
    <property type="match status" value="1"/>
</dbReference>
<keyword evidence="2" id="KW-0732">Signal</keyword>
<evidence type="ECO:0000256" key="1">
    <source>
        <dbReference type="ARBA" id="ARBA00004418"/>
    </source>
</evidence>
<comment type="subcellular location">
    <subcellularLocation>
        <location evidence="1 4">Periplasm</location>
    </subcellularLocation>
</comment>
<comment type="caution">
    <text evidence="6">The sequence shown here is derived from an EMBL/GenBank/DDBJ whole genome shotgun (WGS) entry which is preliminary data.</text>
</comment>
<protein>
    <recommendedName>
        <fullName evidence="4">Flagella basal body P-ring formation protein FlgA</fullName>
    </recommendedName>
</protein>
<dbReference type="PANTHER" id="PTHR36307">
    <property type="entry name" value="FLAGELLA BASAL BODY P-RING FORMATION PROTEIN FLGA"/>
    <property type="match status" value="1"/>
</dbReference>
<sequence length="235" mass="27049">MKKFIVIAFLFFLILFLKIDLTFSERFYTPEDFKEIFLREIKNKLSWIKGEVYIEKIRIEPELVIIPKNTSYKTIFITTPKIGSNLLILEFKRDETIEKVKIWGYVEAKVPVIVLKRPILNKSILSEGDIEVELKPLSRLPQDVILDKNIALGKQVRMSLGAGTILRYSHIERPVIIKRNQIVYIIARGKNFIVKAKGLALQEGREGASIKVKNISSKKVLWGKVISPEEVEVAL</sequence>
<dbReference type="GO" id="GO:0044780">
    <property type="term" value="P:bacterial-type flagellum assembly"/>
    <property type="evidence" value="ECO:0007669"/>
    <property type="project" value="InterPro"/>
</dbReference>
<dbReference type="Gene3D" id="2.30.30.760">
    <property type="match status" value="1"/>
</dbReference>
<dbReference type="Pfam" id="PF13144">
    <property type="entry name" value="ChapFlgA"/>
    <property type="match status" value="1"/>
</dbReference>
<dbReference type="EMBL" id="DTEI01000096">
    <property type="protein sequence ID" value="HGU16073.1"/>
    <property type="molecule type" value="Genomic_DNA"/>
</dbReference>
<dbReference type="InterPro" id="IPR039246">
    <property type="entry name" value="Flagellar_FlgA"/>
</dbReference>
<keyword evidence="6" id="KW-0966">Cell projection</keyword>
<dbReference type="GO" id="GO:0042597">
    <property type="term" value="C:periplasmic space"/>
    <property type="evidence" value="ECO:0007669"/>
    <property type="project" value="UniProtKB-SubCell"/>
</dbReference>
<comment type="function">
    <text evidence="4">Involved in the assembly process of the P-ring formation. It may associate with FlgF on the rod constituting a structure essential for the P-ring assembly or may act as a modulator protein for the P-ring assembly.</text>
</comment>
<dbReference type="PANTHER" id="PTHR36307:SF1">
    <property type="entry name" value="FLAGELLA BASAL BODY P-RING FORMATION PROTEIN FLGA"/>
    <property type="match status" value="1"/>
</dbReference>
<gene>
    <name evidence="6" type="primary">flgA</name>
    <name evidence="6" type="ORF">ENU91_05425</name>
</gene>
<dbReference type="Gene3D" id="3.90.1210.10">
    <property type="entry name" value="Antifreeze-like/N-acetylneuraminic acid synthase C-terminal domain"/>
    <property type="match status" value="1"/>
</dbReference>
<evidence type="ECO:0000256" key="2">
    <source>
        <dbReference type="ARBA" id="ARBA00022729"/>
    </source>
</evidence>
<keyword evidence="6" id="KW-0969">Cilium</keyword>
<dbReference type="InterPro" id="IPR013974">
    <property type="entry name" value="SAF"/>
</dbReference>
<evidence type="ECO:0000256" key="4">
    <source>
        <dbReference type="RuleBase" id="RU362063"/>
    </source>
</evidence>
<name>A0A7V4JQY6_9BACT</name>
<dbReference type="InterPro" id="IPR017585">
    <property type="entry name" value="SAF_FlgA"/>
</dbReference>
<evidence type="ECO:0000313" key="6">
    <source>
        <dbReference type="EMBL" id="HGU16073.1"/>
    </source>
</evidence>
<comment type="similarity">
    <text evidence="4">Belongs to the FlgA family.</text>
</comment>
<reference evidence="6" key="1">
    <citation type="journal article" date="2020" name="mSystems">
        <title>Genome- and Community-Level Interaction Insights into Carbon Utilization and Element Cycling Functions of Hydrothermarchaeota in Hydrothermal Sediment.</title>
        <authorList>
            <person name="Zhou Z."/>
            <person name="Liu Y."/>
            <person name="Xu W."/>
            <person name="Pan J."/>
            <person name="Luo Z.H."/>
            <person name="Li M."/>
        </authorList>
    </citation>
    <scope>NUCLEOTIDE SEQUENCE [LARGE SCALE GENOMIC DNA]</scope>
    <source>
        <strain evidence="6">SpSt-711</strain>
    </source>
</reference>
<dbReference type="NCBIfam" id="TIGR03170">
    <property type="entry name" value="flgA_cterm"/>
    <property type="match status" value="1"/>
</dbReference>
<keyword evidence="4" id="KW-1005">Bacterial flagellum biogenesis</keyword>
<dbReference type="AlphaFoldDB" id="A0A7V4JQY6"/>
<proteinExistence type="inferred from homology"/>
<accession>A0A7V4JQY6</accession>
<organism evidence="6">
    <name type="scientific">Thermodesulfobacterium geofontis</name>
    <dbReference type="NCBI Taxonomy" id="1295609"/>
    <lineage>
        <taxon>Bacteria</taxon>
        <taxon>Pseudomonadati</taxon>
        <taxon>Thermodesulfobacteriota</taxon>
        <taxon>Thermodesulfobacteria</taxon>
        <taxon>Thermodesulfobacteriales</taxon>
        <taxon>Thermodesulfobacteriaceae</taxon>
        <taxon>Thermodesulfobacterium</taxon>
    </lineage>
</organism>
<feature type="domain" description="SAF" evidence="5">
    <location>
        <begin position="110"/>
        <end position="172"/>
    </location>
</feature>
<evidence type="ECO:0000259" key="5">
    <source>
        <dbReference type="SMART" id="SM00858"/>
    </source>
</evidence>
<evidence type="ECO:0000256" key="3">
    <source>
        <dbReference type="ARBA" id="ARBA00022764"/>
    </source>
</evidence>
<keyword evidence="3 4" id="KW-0574">Periplasm</keyword>
<keyword evidence="6" id="KW-0282">Flagellum</keyword>